<dbReference type="SUPFAM" id="SSF54909">
    <property type="entry name" value="Dimeric alpha+beta barrel"/>
    <property type="match status" value="1"/>
</dbReference>
<dbReference type="AlphaFoldDB" id="A0A8J7MQ36"/>
<sequence>MTAYWIAHVTVTDPAAYAEYQRLAPVAFAAHGGRFLARGGASEVMEGPVLDRHVVIEFPSLAAAKACYASGEYQAALARREAASIAHVVIVEGLAPPV</sequence>
<reference evidence="2" key="1">
    <citation type="submission" date="2021-01" db="EMBL/GenBank/DDBJ databases">
        <title>Genome seq and assembly of Tabrizicola sp. KVB23.</title>
        <authorList>
            <person name="Chhetri G."/>
        </authorList>
    </citation>
    <scope>NUCLEOTIDE SEQUENCE</scope>
    <source>
        <strain evidence="2">KVB23</strain>
    </source>
</reference>
<protein>
    <submittedName>
        <fullName evidence="2">DUF1330 domain-containing protein</fullName>
    </submittedName>
</protein>
<dbReference type="EMBL" id="JAESVP010000001">
    <property type="protein sequence ID" value="MBL4926879.1"/>
    <property type="molecule type" value="Genomic_DNA"/>
</dbReference>
<dbReference type="Pfam" id="PF07045">
    <property type="entry name" value="DUF1330"/>
    <property type="match status" value="1"/>
</dbReference>
<dbReference type="PANTHER" id="PTHR41521">
    <property type="match status" value="1"/>
</dbReference>
<gene>
    <name evidence="2" type="ORF">JI744_02060</name>
</gene>
<dbReference type="InterPro" id="IPR011008">
    <property type="entry name" value="Dimeric_a/b-barrel"/>
</dbReference>
<keyword evidence="3" id="KW-1185">Reference proteome</keyword>
<dbReference type="PANTHER" id="PTHR41521:SF4">
    <property type="entry name" value="BLR0684 PROTEIN"/>
    <property type="match status" value="1"/>
</dbReference>
<proteinExistence type="predicted"/>
<evidence type="ECO:0000313" key="2">
    <source>
        <dbReference type="EMBL" id="MBL4926879.1"/>
    </source>
</evidence>
<evidence type="ECO:0000313" key="3">
    <source>
        <dbReference type="Proteomes" id="UP000619033"/>
    </source>
</evidence>
<dbReference type="InterPro" id="IPR010753">
    <property type="entry name" value="DUF1330"/>
</dbReference>
<accession>A0A8J7MQ36</accession>
<organism evidence="2 3">
    <name type="scientific">Fuscibacter oryzae</name>
    <dbReference type="NCBI Taxonomy" id="2803939"/>
    <lineage>
        <taxon>Bacteria</taxon>
        <taxon>Pseudomonadati</taxon>
        <taxon>Pseudomonadota</taxon>
        <taxon>Alphaproteobacteria</taxon>
        <taxon>Rhodobacterales</taxon>
        <taxon>Paracoccaceae</taxon>
        <taxon>Fuscibacter</taxon>
    </lineage>
</organism>
<dbReference type="Proteomes" id="UP000619033">
    <property type="component" value="Unassembled WGS sequence"/>
</dbReference>
<dbReference type="RefSeq" id="WP_202657757.1">
    <property type="nucleotide sequence ID" value="NZ_JAESVP010000001.1"/>
</dbReference>
<feature type="domain" description="DUF1330" evidence="1">
    <location>
        <begin position="2"/>
        <end position="94"/>
    </location>
</feature>
<evidence type="ECO:0000259" key="1">
    <source>
        <dbReference type="Pfam" id="PF07045"/>
    </source>
</evidence>
<dbReference type="Gene3D" id="3.30.70.100">
    <property type="match status" value="1"/>
</dbReference>
<comment type="caution">
    <text evidence="2">The sequence shown here is derived from an EMBL/GenBank/DDBJ whole genome shotgun (WGS) entry which is preliminary data.</text>
</comment>
<name>A0A8J7MQ36_9RHOB</name>